<evidence type="ECO:0000313" key="4">
    <source>
        <dbReference type="Proteomes" id="UP000199004"/>
    </source>
</evidence>
<dbReference type="RefSeq" id="WP_091024710.1">
    <property type="nucleotide sequence ID" value="NZ_BKAE01000006.1"/>
</dbReference>
<dbReference type="InterPro" id="IPR011051">
    <property type="entry name" value="RmlC_Cupin_sf"/>
</dbReference>
<gene>
    <name evidence="3" type="ORF">SAMN05192576_2204</name>
</gene>
<dbReference type="STRING" id="1005944.SAMN05192576_2204"/>
<evidence type="ECO:0000259" key="1">
    <source>
        <dbReference type="Pfam" id="PF01370"/>
    </source>
</evidence>
<evidence type="ECO:0000313" key="3">
    <source>
        <dbReference type="EMBL" id="SDN47931.1"/>
    </source>
</evidence>
<dbReference type="EMBL" id="FNIC01000003">
    <property type="protein sequence ID" value="SDN47931.1"/>
    <property type="molecule type" value="Genomic_DNA"/>
</dbReference>
<evidence type="ECO:0000259" key="2">
    <source>
        <dbReference type="Pfam" id="PF14667"/>
    </source>
</evidence>
<proteinExistence type="predicted"/>
<dbReference type="Pfam" id="PF01370">
    <property type="entry name" value="Epimerase"/>
    <property type="match status" value="1"/>
</dbReference>
<feature type="domain" description="NAD-dependent epimerase/dehydratase" evidence="1">
    <location>
        <begin position="3"/>
        <end position="157"/>
    </location>
</feature>
<dbReference type="SUPFAM" id="SSF51735">
    <property type="entry name" value="NAD(P)-binding Rossmann-fold domains"/>
    <property type="match status" value="1"/>
</dbReference>
<dbReference type="Gene3D" id="3.40.50.720">
    <property type="entry name" value="NAD(P)-binding Rossmann-like Domain"/>
    <property type="match status" value="1"/>
</dbReference>
<dbReference type="Gene3D" id="2.60.120.10">
    <property type="entry name" value="Jelly Rolls"/>
    <property type="match status" value="1"/>
</dbReference>
<protein>
    <submittedName>
        <fullName evidence="3">UDP-2-acetamido-2,6-beta-L-arabino-hexul-4-ose reductase</fullName>
    </submittedName>
</protein>
<dbReference type="Proteomes" id="UP000199004">
    <property type="component" value="Unassembled WGS sequence"/>
</dbReference>
<feature type="domain" description="Capsular polysaccharide assembling protein CapF C-terminal" evidence="2">
    <location>
        <begin position="249"/>
        <end position="360"/>
    </location>
</feature>
<dbReference type="InterPro" id="IPR001509">
    <property type="entry name" value="Epimerase_deHydtase"/>
</dbReference>
<reference evidence="3 4" key="1">
    <citation type="submission" date="2016-10" db="EMBL/GenBank/DDBJ databases">
        <authorList>
            <person name="de Groot N.N."/>
        </authorList>
    </citation>
    <scope>NUCLEOTIDE SEQUENCE [LARGE SCALE GENOMIC DNA]</scope>
    <source>
        <strain evidence="3 4">CGMCC 1.11147</strain>
    </source>
</reference>
<dbReference type="InterPro" id="IPR014710">
    <property type="entry name" value="RmlC-like_jellyroll"/>
</dbReference>
<accession>A0A1H0BQN3</accession>
<dbReference type="InterPro" id="IPR029303">
    <property type="entry name" value="CapF_C"/>
</dbReference>
<sequence>MKVVITGGHGFLGWHTACRLRALRGVEARRLGRGEQEELHASVAEADVVIHIAGINRAASDAAVQQGNEDLARELAAAVVAAGRPIRLVYANSIQADLDNPYGVGKAAAASILRQAAGEVGGSLADVLLPNLFGEHGKPHYNSFVATFCRVVADGGTPSVTDDKAVLLLHAQSAAQHLIDAMEGACDVQLRPEGELKRVSEVLSLLRGFHELYERGETPALTDPFLVDLFNTYRSYTFPQMFPMHPQVHSDERGDLVETGRSHGGTGQAFVSTTRPGFTRGDHYHLHKVERFFVVRGEAEISLRRLLHEEVVTFQLGGDRPGFVDMPTLWVHNITNVGDEELVTMFWADQLLDPVRPDQYPEQVGREGAR</sequence>
<dbReference type="OrthoDB" id="9801785at2"/>
<dbReference type="InterPro" id="IPR036291">
    <property type="entry name" value="NAD(P)-bd_dom_sf"/>
</dbReference>
<dbReference type="SUPFAM" id="SSF51182">
    <property type="entry name" value="RmlC-like cupins"/>
    <property type="match status" value="1"/>
</dbReference>
<dbReference type="Pfam" id="PF14667">
    <property type="entry name" value="Polysacc_synt_C"/>
    <property type="match status" value="1"/>
</dbReference>
<name>A0A1H0BQN3_9ACTN</name>
<organism evidence="3 4">
    <name type="scientific">Nocardioides szechwanensis</name>
    <dbReference type="NCBI Taxonomy" id="1005944"/>
    <lineage>
        <taxon>Bacteria</taxon>
        <taxon>Bacillati</taxon>
        <taxon>Actinomycetota</taxon>
        <taxon>Actinomycetes</taxon>
        <taxon>Propionibacteriales</taxon>
        <taxon>Nocardioidaceae</taxon>
        <taxon>Nocardioides</taxon>
    </lineage>
</organism>
<keyword evidence="4" id="KW-1185">Reference proteome</keyword>
<dbReference type="AlphaFoldDB" id="A0A1H0BQN3"/>